<gene>
    <name evidence="1" type="ORF">NG42_18860</name>
    <name evidence="2" type="ORF">NG43_17895</name>
</gene>
<dbReference type="Gene3D" id="1.20.58.70">
    <property type="match status" value="1"/>
</dbReference>
<comment type="caution">
    <text evidence="1">The sequence shown here is derived from an EMBL/GenBank/DDBJ whole genome shotgun (WGS) entry which is preliminary data.</text>
</comment>
<dbReference type="EMBL" id="JRXF01000032">
    <property type="protein sequence ID" value="KOC90060.1"/>
    <property type="molecule type" value="Genomic_DNA"/>
</dbReference>
<dbReference type="EMBL" id="JRXE01000032">
    <property type="protein sequence ID" value="KOC87766.1"/>
    <property type="molecule type" value="Genomic_DNA"/>
</dbReference>
<dbReference type="Proteomes" id="UP000036851">
    <property type="component" value="Unassembled WGS sequence"/>
</dbReference>
<dbReference type="AlphaFoldDB" id="A0A0L7SXS9"/>
<organism evidence="1 4">
    <name type="scientific">Winslowiella iniecta</name>
    <dbReference type="NCBI Taxonomy" id="1560201"/>
    <lineage>
        <taxon>Bacteria</taxon>
        <taxon>Pseudomonadati</taxon>
        <taxon>Pseudomonadota</taxon>
        <taxon>Gammaproteobacteria</taxon>
        <taxon>Enterobacterales</taxon>
        <taxon>Erwiniaceae</taxon>
        <taxon>Winslowiella</taxon>
    </lineage>
</organism>
<dbReference type="Proteomes" id="UP000037088">
    <property type="component" value="Unassembled WGS sequence"/>
</dbReference>
<evidence type="ECO:0000313" key="2">
    <source>
        <dbReference type="EMBL" id="KOC90060.1"/>
    </source>
</evidence>
<evidence type="ECO:0000313" key="4">
    <source>
        <dbReference type="Proteomes" id="UP000037088"/>
    </source>
</evidence>
<keyword evidence="4" id="KW-1185">Reference proteome</keyword>
<dbReference type="RefSeq" id="WP_052902088.1">
    <property type="nucleotide sequence ID" value="NZ_JRXE01000032.1"/>
</dbReference>
<sequence>MQDLNQLKTMIDTLQMRRVGFKKQIDEFKKLQEEIAQLHSRAATDPDAQRKLKNLDGVLKGDRVPKQMADKAAMMKKTFEQLGKQLKQLVPDQVAQPGQTTAAAVVPVVEAPVKPVMAKKHRRAFI</sequence>
<dbReference type="PATRIC" id="fig|1560201.3.peg.3998"/>
<evidence type="ECO:0000313" key="3">
    <source>
        <dbReference type="Proteomes" id="UP000036851"/>
    </source>
</evidence>
<accession>A0A0L7SXS9</accession>
<name>A0A0L7SXS9_9GAMM</name>
<evidence type="ECO:0000313" key="1">
    <source>
        <dbReference type="EMBL" id="KOC87766.1"/>
    </source>
</evidence>
<proteinExistence type="predicted"/>
<dbReference type="OrthoDB" id="9035010at2"/>
<reference evidence="3 4" key="1">
    <citation type="journal article" date="2015" name="Int. J. Syst. Evol. Microbiol.">
        <title>Erwinia iniecta sp. nov., isolated from Russian wheat aphids (Diuraphis noxia).</title>
        <authorList>
            <person name="Campillo T."/>
            <person name="Luna E."/>
            <person name="Portier P."/>
            <person name="Fischer-Le Saux M."/>
            <person name="Lapitan N."/>
            <person name="Tisserat N.A."/>
            <person name="Leach J.E."/>
        </authorList>
    </citation>
    <scope>NUCLEOTIDE SEQUENCE [LARGE SCALE GENOMIC DNA]</scope>
    <source>
        <strain evidence="1 4">B120</strain>
        <strain evidence="2 3">B149</strain>
    </source>
</reference>
<protein>
    <submittedName>
        <fullName evidence="1">Uncharacterized protein</fullName>
    </submittedName>
</protein>
<dbReference type="STRING" id="1560201.NG42_18860"/>